<evidence type="ECO:0000256" key="4">
    <source>
        <dbReference type="ARBA" id="ARBA00022989"/>
    </source>
</evidence>
<keyword evidence="2" id="KW-0813">Transport</keyword>
<feature type="transmembrane region" description="Helical" evidence="7">
    <location>
        <begin position="144"/>
        <end position="170"/>
    </location>
</feature>
<dbReference type="OrthoDB" id="3257095at2759"/>
<dbReference type="RefSeq" id="XP_025340295.1">
    <property type="nucleotide sequence ID" value="XM_025486847.1"/>
</dbReference>
<keyword evidence="3 7" id="KW-0812">Transmembrane</keyword>
<keyword evidence="9" id="KW-1185">Reference proteome</keyword>
<protein>
    <submittedName>
        <fullName evidence="8">Mitochondrial import inner membrane translocase subunit TIM17</fullName>
    </submittedName>
</protein>
<evidence type="ECO:0000256" key="3">
    <source>
        <dbReference type="ARBA" id="ARBA00022692"/>
    </source>
</evidence>
<dbReference type="STRING" id="45357.A0A2V1ANI9"/>
<dbReference type="Gene3D" id="1.20.1740.10">
    <property type="entry name" value="Amino acid/polyamine transporter I"/>
    <property type="match status" value="1"/>
</dbReference>
<feature type="transmembrane region" description="Helical" evidence="7">
    <location>
        <begin position="57"/>
        <end position="81"/>
    </location>
</feature>
<evidence type="ECO:0000256" key="7">
    <source>
        <dbReference type="SAM" id="Phobius"/>
    </source>
</evidence>
<feature type="transmembrane region" description="Helical" evidence="7">
    <location>
        <begin position="751"/>
        <end position="769"/>
    </location>
</feature>
<feature type="transmembrane region" description="Helical" evidence="7">
    <location>
        <begin position="212"/>
        <end position="231"/>
    </location>
</feature>
<feature type="transmembrane region" description="Helical" evidence="7">
    <location>
        <begin position="425"/>
        <end position="448"/>
    </location>
</feature>
<dbReference type="Proteomes" id="UP000244309">
    <property type="component" value="Unassembled WGS sequence"/>
</dbReference>
<feature type="transmembrane region" description="Helical" evidence="7">
    <location>
        <begin position="460"/>
        <end position="482"/>
    </location>
</feature>
<accession>A0A2V1ANI9</accession>
<gene>
    <name evidence="8" type="ORF">CXQ85_003194</name>
</gene>
<proteinExistence type="predicted"/>
<feature type="transmembrane region" description="Helical" evidence="7">
    <location>
        <begin position="296"/>
        <end position="322"/>
    </location>
</feature>
<dbReference type="GO" id="GO:0022857">
    <property type="term" value="F:transmembrane transporter activity"/>
    <property type="evidence" value="ECO:0007669"/>
    <property type="project" value="InterPro"/>
</dbReference>
<dbReference type="PANTHER" id="PTHR45649">
    <property type="entry name" value="AMINO-ACID PERMEASE BAT1"/>
    <property type="match status" value="1"/>
</dbReference>
<feature type="transmembrane region" description="Helical" evidence="7">
    <location>
        <begin position="725"/>
        <end position="745"/>
    </location>
</feature>
<dbReference type="EMBL" id="PKFO01000002">
    <property type="protein sequence ID" value="PVH19355.1"/>
    <property type="molecule type" value="Genomic_DNA"/>
</dbReference>
<name>A0A2V1ANI9_9ASCO</name>
<feature type="transmembrane region" description="Helical" evidence="7">
    <location>
        <begin position="256"/>
        <end position="275"/>
    </location>
</feature>
<feature type="transmembrane region" description="Helical" evidence="7">
    <location>
        <begin position="401"/>
        <end position="419"/>
    </location>
</feature>
<sequence length="789" mass="86722">MSTDVNLPQPPSYYESGFNLIRDSAPANFVSHLLHDDYNEEEHVEHFTYKQQLERKLTVLSIIGLGFTLVGVPFGLSSTLWISLVDGGNVTMLYGWLVVGFFSICVVLSLSEIISKYPTSGGVYHFSAILSNEKYSSVSSWFTGWFLLIGNWTYAVSIMFSGSQFILSIFGLKDVYYKEDTLYVLSVYFIILTFVGFVNFKFSGYLDHINKMCIIWSIGTVVLIDVFLLIFSKRTNSASHTLTNFDNSRSGWPDPIAFMVGLQSSSFTLTGYGMLFSMTDEVKNPERNMPRGAVSAICMAVLQGLMFIVPILVILPALTVLLDDTPEIMPIDLIFKTATQSYVVSFLLILLLVGTVLFQAIGSITTASRSTYAFARDGGLPFKAIWTEVGSVEDTIVPKNALFLSMGVCGVFSLLALVSPSAFNAFMGASVVSLALANGIPILCLMLNKRRKIKGAAFRLRAFGWIVNGISVFWVFLSFFILCMPPVVKDISWYNMNYAFAVLVCLASLAAIGYKTWGSKVFTGPVIDTEYFELESMRKPGSSQNFVIEDIEEEDIGKNESASYESHSADSGMMKQSDSKSSETANKDFVIDGVEEDQKNYFSIFLGPNTNRYIDFNITLRTHLSDISKTSYRLTKTMSADHTRDPCPIVIVSDFGGAFAMGAFGGLIWHGIKGFRNSPYGERAYGAFTASRTRAPVVGGNFGVWGGLFSTFDCAVKGARKKEDAWNAIIAGFFTGGALAIRGGWKATRNSAITCACFLGIIEGAGMMLQRAMAQPNMAPVYGEEPMAA</sequence>
<dbReference type="GO" id="GO:0016020">
    <property type="term" value="C:membrane"/>
    <property type="evidence" value="ECO:0007669"/>
    <property type="project" value="UniProtKB-SubCell"/>
</dbReference>
<comment type="subcellular location">
    <subcellularLocation>
        <location evidence="1">Membrane</location>
        <topology evidence="1">Multi-pass membrane protein</topology>
    </subcellularLocation>
</comment>
<dbReference type="VEuPathDB" id="FungiDB:CXQ85_003194"/>
<evidence type="ECO:0000256" key="1">
    <source>
        <dbReference type="ARBA" id="ARBA00004141"/>
    </source>
</evidence>
<reference evidence="8 9" key="1">
    <citation type="submission" date="2017-12" db="EMBL/GenBank/DDBJ databases">
        <title>Genome Sequence of a Multidrug-Resistant Candida haemulonii Isolate from a Patient with Chronic Leg Ulcers in Israel.</title>
        <authorList>
            <person name="Chow N.A."/>
            <person name="Gade L."/>
            <person name="Batra D."/>
            <person name="Rowe L.A."/>
            <person name="Ben-Ami R."/>
            <person name="Loparev V.N."/>
            <person name="Litvintseva A.P."/>
        </authorList>
    </citation>
    <scope>NUCLEOTIDE SEQUENCE [LARGE SCALE GENOMIC DNA]</scope>
    <source>
        <strain evidence="8 9">B11899</strain>
    </source>
</reference>
<comment type="caution">
    <text evidence="8">The sequence shown here is derived from an EMBL/GenBank/DDBJ whole genome shotgun (WGS) entry which is preliminary data.</text>
</comment>
<feature type="transmembrane region" description="Helical" evidence="7">
    <location>
        <begin position="182"/>
        <end position="200"/>
    </location>
</feature>
<dbReference type="InterPro" id="IPR002293">
    <property type="entry name" value="AA/rel_permease1"/>
</dbReference>
<keyword evidence="4 7" id="KW-1133">Transmembrane helix</keyword>
<feature type="transmembrane region" description="Helical" evidence="7">
    <location>
        <begin position="93"/>
        <end position="110"/>
    </location>
</feature>
<keyword evidence="5 7" id="KW-0472">Membrane</keyword>
<feature type="transmembrane region" description="Helical" evidence="7">
    <location>
        <begin position="494"/>
        <end position="514"/>
    </location>
</feature>
<evidence type="ECO:0000313" key="9">
    <source>
        <dbReference type="Proteomes" id="UP000244309"/>
    </source>
</evidence>
<organism evidence="8 9">
    <name type="scientific">Candidozyma haemuli</name>
    <dbReference type="NCBI Taxonomy" id="45357"/>
    <lineage>
        <taxon>Eukaryota</taxon>
        <taxon>Fungi</taxon>
        <taxon>Dikarya</taxon>
        <taxon>Ascomycota</taxon>
        <taxon>Saccharomycotina</taxon>
        <taxon>Pichiomycetes</taxon>
        <taxon>Metschnikowiaceae</taxon>
        <taxon>Candidozyma</taxon>
    </lineage>
</organism>
<evidence type="ECO:0000256" key="2">
    <source>
        <dbReference type="ARBA" id="ARBA00022448"/>
    </source>
</evidence>
<evidence type="ECO:0000256" key="5">
    <source>
        <dbReference type="ARBA" id="ARBA00023136"/>
    </source>
</evidence>
<dbReference type="AlphaFoldDB" id="A0A2V1ANI9"/>
<feature type="region of interest" description="Disordered" evidence="6">
    <location>
        <begin position="559"/>
        <end position="584"/>
    </location>
</feature>
<evidence type="ECO:0000313" key="8">
    <source>
        <dbReference type="EMBL" id="PVH19355.1"/>
    </source>
</evidence>
<dbReference type="Pfam" id="PF02466">
    <property type="entry name" value="Tim17"/>
    <property type="match status" value="1"/>
</dbReference>
<dbReference type="PANTHER" id="PTHR45649:SF3">
    <property type="entry name" value="POLYAMINE TRANSPORTER TPO5"/>
    <property type="match status" value="1"/>
</dbReference>
<dbReference type="GeneID" id="37008525"/>
<dbReference type="Pfam" id="PF13520">
    <property type="entry name" value="AA_permease_2"/>
    <property type="match status" value="1"/>
</dbReference>
<feature type="transmembrane region" description="Helical" evidence="7">
    <location>
        <begin position="342"/>
        <end position="361"/>
    </location>
</feature>
<evidence type="ECO:0000256" key="6">
    <source>
        <dbReference type="SAM" id="MobiDB-lite"/>
    </source>
</evidence>